<comment type="caution">
    <text evidence="3">The sequence shown here is derived from an EMBL/GenBank/DDBJ whole genome shotgun (WGS) entry which is preliminary data.</text>
</comment>
<proteinExistence type="predicted"/>
<protein>
    <submittedName>
        <fullName evidence="3">Type II CAAX prenyl endopeptidase Rce1 family protein</fullName>
    </submittedName>
</protein>
<dbReference type="Proteomes" id="UP001596472">
    <property type="component" value="Unassembled WGS sequence"/>
</dbReference>
<dbReference type="PANTHER" id="PTHR39430:SF1">
    <property type="entry name" value="PROTEASE"/>
    <property type="match status" value="1"/>
</dbReference>
<accession>A0ABW2L7N2</accession>
<feature type="transmembrane region" description="Helical" evidence="1">
    <location>
        <begin position="128"/>
        <end position="149"/>
    </location>
</feature>
<organism evidence="3 4">
    <name type="scientific">Haloferula chungangensis</name>
    <dbReference type="NCBI Taxonomy" id="1048331"/>
    <lineage>
        <taxon>Bacteria</taxon>
        <taxon>Pseudomonadati</taxon>
        <taxon>Verrucomicrobiota</taxon>
        <taxon>Verrucomicrobiia</taxon>
        <taxon>Verrucomicrobiales</taxon>
        <taxon>Verrucomicrobiaceae</taxon>
        <taxon>Haloferula</taxon>
    </lineage>
</organism>
<evidence type="ECO:0000313" key="4">
    <source>
        <dbReference type="Proteomes" id="UP001596472"/>
    </source>
</evidence>
<reference evidence="4" key="1">
    <citation type="journal article" date="2019" name="Int. J. Syst. Evol. Microbiol.">
        <title>The Global Catalogue of Microorganisms (GCM) 10K type strain sequencing project: providing services to taxonomists for standard genome sequencing and annotation.</title>
        <authorList>
            <consortium name="The Broad Institute Genomics Platform"/>
            <consortium name="The Broad Institute Genome Sequencing Center for Infectious Disease"/>
            <person name="Wu L."/>
            <person name="Ma J."/>
        </authorList>
    </citation>
    <scope>NUCLEOTIDE SEQUENCE [LARGE SCALE GENOMIC DNA]</scope>
    <source>
        <strain evidence="4">CGMCC 4.1467</strain>
    </source>
</reference>
<name>A0ABW2L7N2_9BACT</name>
<gene>
    <name evidence="3" type="ORF">ACFQY0_14405</name>
</gene>
<dbReference type="RefSeq" id="WP_379713649.1">
    <property type="nucleotide sequence ID" value="NZ_JBHTBS010000007.1"/>
</dbReference>
<evidence type="ECO:0000313" key="3">
    <source>
        <dbReference type="EMBL" id="MFC7338382.1"/>
    </source>
</evidence>
<feature type="transmembrane region" description="Helical" evidence="1">
    <location>
        <begin position="293"/>
        <end position="314"/>
    </location>
</feature>
<keyword evidence="4" id="KW-1185">Reference proteome</keyword>
<feature type="domain" description="CAAX prenyl protease 2/Lysostaphin resistance protein A-like" evidence="2">
    <location>
        <begin position="222"/>
        <end position="305"/>
    </location>
</feature>
<feature type="transmembrane region" description="Helical" evidence="1">
    <location>
        <begin position="161"/>
        <end position="182"/>
    </location>
</feature>
<feature type="transmembrane region" description="Helical" evidence="1">
    <location>
        <begin position="217"/>
        <end position="234"/>
    </location>
</feature>
<keyword evidence="1" id="KW-0812">Transmembrane</keyword>
<keyword evidence="1" id="KW-1133">Transmembrane helix</keyword>
<feature type="transmembrane region" description="Helical" evidence="1">
    <location>
        <begin position="97"/>
        <end position="116"/>
    </location>
</feature>
<dbReference type="EMBL" id="JBHTBS010000007">
    <property type="protein sequence ID" value="MFC7338382.1"/>
    <property type="molecule type" value="Genomic_DNA"/>
</dbReference>
<sequence length="324" mass="35541">MPNDVGFWIVLGALLLAVVVFVFGWMRQRVVGASQQALTEPISPPDVNDEAVGPPPLPETWTPYAPGSSWAGAQTPPPLSGPMTPGWWRVSSGIYNWYDLLLAGFIAMIYLLPMFMGPQPEVKVTFSMALITIMMQLFLMTLVIGFVAWRQNPSRWLGLRWPMWPLVFPIAIVGVLLTWAVLGALQMLGFIEWLQGLLGNDGKQDVVKAFSETDSPLVLGTLVVMAVVIAPLTEEVMFRGYFYPVAKRYIGRVEAIVFSSLIFAVIHHNAMALVPLFILAVLLALAYEFTGSIWAPIGIHALFNGATVGAQLAIKYGLLQDPGL</sequence>
<feature type="transmembrane region" description="Helical" evidence="1">
    <location>
        <begin position="255"/>
        <end position="287"/>
    </location>
</feature>
<evidence type="ECO:0000259" key="2">
    <source>
        <dbReference type="Pfam" id="PF02517"/>
    </source>
</evidence>
<evidence type="ECO:0000256" key="1">
    <source>
        <dbReference type="SAM" id="Phobius"/>
    </source>
</evidence>
<keyword evidence="1" id="KW-0472">Membrane</keyword>
<feature type="transmembrane region" description="Helical" evidence="1">
    <location>
        <begin position="6"/>
        <end position="26"/>
    </location>
</feature>
<dbReference type="InterPro" id="IPR003675">
    <property type="entry name" value="Rce1/LyrA-like_dom"/>
</dbReference>
<dbReference type="PANTHER" id="PTHR39430">
    <property type="entry name" value="MEMBRANE-ASSOCIATED PROTEASE-RELATED"/>
    <property type="match status" value="1"/>
</dbReference>
<dbReference type="Pfam" id="PF02517">
    <property type="entry name" value="Rce1-like"/>
    <property type="match status" value="1"/>
</dbReference>